<feature type="chain" id="PRO_5008089307" description="DUF4140 domain-containing protein" evidence="2">
    <location>
        <begin position="29"/>
        <end position="205"/>
    </location>
</feature>
<dbReference type="RefSeq" id="WP_068768689.1">
    <property type="nucleotide sequence ID" value="NZ_CP109796.1"/>
</dbReference>
<name>A0A178IQE7_9BACT</name>
<feature type="signal peptide" evidence="2">
    <location>
        <begin position="1"/>
        <end position="28"/>
    </location>
</feature>
<proteinExistence type="predicted"/>
<dbReference type="EMBL" id="LRRQ01000019">
    <property type="protein sequence ID" value="OAM91585.1"/>
    <property type="molecule type" value="Genomic_DNA"/>
</dbReference>
<evidence type="ECO:0000256" key="2">
    <source>
        <dbReference type="SAM" id="SignalP"/>
    </source>
</evidence>
<keyword evidence="2" id="KW-0732">Signal</keyword>
<dbReference type="STRING" id="1184151.AW736_02420"/>
<reference evidence="3 4" key="1">
    <citation type="submission" date="2016-01" db="EMBL/GenBank/DDBJ databases">
        <title>High potential of lignocellulose degradation of a new Verrucomicrobia species.</title>
        <authorList>
            <person name="Wang Y."/>
            <person name="Shi Y."/>
            <person name="Qiu Z."/>
            <person name="Liu S."/>
            <person name="Yang H."/>
        </authorList>
    </citation>
    <scope>NUCLEOTIDE SEQUENCE [LARGE SCALE GENOMIC DNA]</scope>
    <source>
        <strain evidence="3 4">TSB47</strain>
    </source>
</reference>
<evidence type="ECO:0000313" key="4">
    <source>
        <dbReference type="Proteomes" id="UP000078486"/>
    </source>
</evidence>
<evidence type="ECO:0000313" key="3">
    <source>
        <dbReference type="EMBL" id="OAM91585.1"/>
    </source>
</evidence>
<comment type="caution">
    <text evidence="3">The sequence shown here is derived from an EMBL/GenBank/DDBJ whole genome shotgun (WGS) entry which is preliminary data.</text>
</comment>
<sequence>MNFQIRVIFRVILAVAFCHAVLCRGADADIAASSSRPVIGSGGVLDDTAEVVLVSTGTVSAASGPVPAATVALAPDIPLERVLVRTRLKVALRYKAVVGEGVAAVSHVFDVLSPVYYDEADLVLEPEASQSLVGVSRQVAELLDDMDRLAARAEFLLEQMEYLYALGRPSRVFDEATGQRLGTGPFPAGKPGDSVSRVPPYLQRR</sequence>
<gene>
    <name evidence="3" type="ORF">AW736_02420</name>
</gene>
<protein>
    <recommendedName>
        <fullName evidence="5">DUF4140 domain-containing protein</fullName>
    </recommendedName>
</protein>
<feature type="region of interest" description="Disordered" evidence="1">
    <location>
        <begin position="182"/>
        <end position="205"/>
    </location>
</feature>
<keyword evidence="4" id="KW-1185">Reference proteome</keyword>
<evidence type="ECO:0008006" key="5">
    <source>
        <dbReference type="Google" id="ProtNLM"/>
    </source>
</evidence>
<evidence type="ECO:0000256" key="1">
    <source>
        <dbReference type="SAM" id="MobiDB-lite"/>
    </source>
</evidence>
<accession>A0A178IQE7</accession>
<dbReference type="Proteomes" id="UP000078486">
    <property type="component" value="Unassembled WGS sequence"/>
</dbReference>
<organism evidence="3 4">
    <name type="scientific">Termitidicoccus mucosus</name>
    <dbReference type="NCBI Taxonomy" id="1184151"/>
    <lineage>
        <taxon>Bacteria</taxon>
        <taxon>Pseudomonadati</taxon>
        <taxon>Verrucomicrobiota</taxon>
        <taxon>Opitutia</taxon>
        <taxon>Opitutales</taxon>
        <taxon>Opitutaceae</taxon>
        <taxon>Termitidicoccus</taxon>
    </lineage>
</organism>
<dbReference type="AlphaFoldDB" id="A0A178IQE7"/>